<dbReference type="Pfam" id="PF00378">
    <property type="entry name" value="ECH_1"/>
    <property type="match status" value="1"/>
</dbReference>
<evidence type="ECO:0000256" key="1">
    <source>
        <dbReference type="ARBA" id="ARBA00004275"/>
    </source>
</evidence>
<dbReference type="InterPro" id="IPR029045">
    <property type="entry name" value="ClpP/crotonase-like_dom_sf"/>
</dbReference>
<dbReference type="Gene3D" id="3.90.226.10">
    <property type="entry name" value="2-enoyl-CoA Hydratase, Chain A, domain 1"/>
    <property type="match status" value="1"/>
</dbReference>
<evidence type="ECO:0000313" key="5">
    <source>
        <dbReference type="Proteomes" id="UP001159428"/>
    </source>
</evidence>
<protein>
    <recommendedName>
        <fullName evidence="6">Enoyl-CoA hydratase</fullName>
    </recommendedName>
</protein>
<evidence type="ECO:0008006" key="6">
    <source>
        <dbReference type="Google" id="ProtNLM"/>
    </source>
</evidence>
<dbReference type="Proteomes" id="UP001159428">
    <property type="component" value="Unassembled WGS sequence"/>
</dbReference>
<organism evidence="4 5">
    <name type="scientific">Pocillopora meandrina</name>
    <dbReference type="NCBI Taxonomy" id="46732"/>
    <lineage>
        <taxon>Eukaryota</taxon>
        <taxon>Metazoa</taxon>
        <taxon>Cnidaria</taxon>
        <taxon>Anthozoa</taxon>
        <taxon>Hexacorallia</taxon>
        <taxon>Scleractinia</taxon>
        <taxon>Astrocoeniina</taxon>
        <taxon>Pocilloporidae</taxon>
        <taxon>Pocillopora</taxon>
    </lineage>
</organism>
<keyword evidence="2" id="KW-0576">Peroxisome</keyword>
<keyword evidence="5" id="KW-1185">Reference proteome</keyword>
<dbReference type="GO" id="GO:0004165">
    <property type="term" value="F:delta(3)-delta(2)-enoyl-CoA isomerase activity"/>
    <property type="evidence" value="ECO:0007669"/>
    <property type="project" value="UniProtKB-ARBA"/>
</dbReference>
<evidence type="ECO:0000313" key="4">
    <source>
        <dbReference type="EMBL" id="CAH3125825.1"/>
    </source>
</evidence>
<gene>
    <name evidence="4" type="ORF">PMEA_00012295</name>
</gene>
<dbReference type="PANTHER" id="PTHR43684:SF1">
    <property type="entry name" value="ENOYL-COA DELTA ISOMERASE 2"/>
    <property type="match status" value="1"/>
</dbReference>
<dbReference type="EMBL" id="CALNXJ010000021">
    <property type="protein sequence ID" value="CAH3125825.1"/>
    <property type="molecule type" value="Genomic_DNA"/>
</dbReference>
<evidence type="ECO:0000256" key="2">
    <source>
        <dbReference type="ARBA" id="ARBA00023140"/>
    </source>
</evidence>
<accession>A0AAU9WUA3</accession>
<sequence>MELGQSPEGCSSFMFPRIMGPAKSNEMLLAGCKLTAVEARDCGLVTDVFSHDKFTEEVQNRIQAKAKLPPR</sequence>
<reference evidence="4 5" key="1">
    <citation type="submission" date="2022-05" db="EMBL/GenBank/DDBJ databases">
        <authorList>
            <consortium name="Genoscope - CEA"/>
            <person name="William W."/>
        </authorList>
    </citation>
    <scope>NUCLEOTIDE SEQUENCE [LARGE SCALE GENOMIC DNA]</scope>
</reference>
<keyword evidence="3" id="KW-0413">Isomerase</keyword>
<dbReference type="PANTHER" id="PTHR43684">
    <property type="match status" value="1"/>
</dbReference>
<name>A0AAU9WUA3_9CNID</name>
<evidence type="ECO:0000256" key="3">
    <source>
        <dbReference type="ARBA" id="ARBA00023235"/>
    </source>
</evidence>
<comment type="subcellular location">
    <subcellularLocation>
        <location evidence="1">Peroxisome</location>
    </subcellularLocation>
</comment>
<dbReference type="InterPro" id="IPR001753">
    <property type="entry name" value="Enoyl-CoA_hydra/iso"/>
</dbReference>
<dbReference type="AlphaFoldDB" id="A0AAU9WUA3"/>
<comment type="caution">
    <text evidence="4">The sequence shown here is derived from an EMBL/GenBank/DDBJ whole genome shotgun (WGS) entry which is preliminary data.</text>
</comment>
<dbReference type="GO" id="GO:0005777">
    <property type="term" value="C:peroxisome"/>
    <property type="evidence" value="ECO:0007669"/>
    <property type="project" value="UniProtKB-SubCell"/>
</dbReference>
<dbReference type="SUPFAM" id="SSF52096">
    <property type="entry name" value="ClpP/crotonase"/>
    <property type="match status" value="1"/>
</dbReference>
<proteinExistence type="predicted"/>
<dbReference type="InterPro" id="IPR051053">
    <property type="entry name" value="ECH/Chromodomain_protein"/>
</dbReference>